<keyword evidence="2" id="KW-0413">Isomerase</keyword>
<reference evidence="3" key="1">
    <citation type="submission" date="2020-08" db="EMBL/GenBank/DDBJ databases">
        <title>Genome public.</title>
        <authorList>
            <person name="Liu C."/>
            <person name="Sun Q."/>
        </authorList>
    </citation>
    <scope>NUCLEOTIDE SEQUENCE</scope>
    <source>
        <strain evidence="3">NSJ-68</strain>
    </source>
</reference>
<evidence type="ECO:0000313" key="4">
    <source>
        <dbReference type="Proteomes" id="UP000649345"/>
    </source>
</evidence>
<accession>A0A923RN17</accession>
<dbReference type="CDD" id="cd00429">
    <property type="entry name" value="RPE"/>
    <property type="match status" value="1"/>
</dbReference>
<sequence length="226" mass="25848">MAQKFAPSLMGMDFMNVQEQIEGLNPYAYYYHIDIIDWHYAKNMCVSPQFIGQLRQITDLPLDVHIMVKDMGLDMIEAVIDAGADIVSLPEEELGQNVFKYISYIRERGRKVGIVLGPTATLEDTKYYLDQVDLLTFMGVTPGFAKQKLIEPVLDKIREAHRIREEKGYTFETQIDGGCNRSTMKRVSETGVDIIIMGSTCLFSHDKDTAVAWKKMLADYEEWVNE</sequence>
<dbReference type="Pfam" id="PF00834">
    <property type="entry name" value="Ribul_P_3_epim"/>
    <property type="match status" value="1"/>
</dbReference>
<evidence type="ECO:0000256" key="1">
    <source>
        <dbReference type="ARBA" id="ARBA00022723"/>
    </source>
</evidence>
<dbReference type="GO" id="GO:0005975">
    <property type="term" value="P:carbohydrate metabolic process"/>
    <property type="evidence" value="ECO:0007669"/>
    <property type="project" value="InterPro"/>
</dbReference>
<dbReference type="EMBL" id="JACOOR010000008">
    <property type="protein sequence ID" value="MBC5660893.1"/>
    <property type="molecule type" value="Genomic_DNA"/>
</dbReference>
<gene>
    <name evidence="3" type="ORF">H8S44_14115</name>
</gene>
<dbReference type="InterPro" id="IPR013785">
    <property type="entry name" value="Aldolase_TIM"/>
</dbReference>
<dbReference type="GO" id="GO:0046872">
    <property type="term" value="F:metal ion binding"/>
    <property type="evidence" value="ECO:0007669"/>
    <property type="project" value="UniProtKB-KW"/>
</dbReference>
<dbReference type="Gene3D" id="3.20.20.70">
    <property type="entry name" value="Aldolase class I"/>
    <property type="match status" value="1"/>
</dbReference>
<proteinExistence type="predicted"/>
<dbReference type="SUPFAM" id="SSF51366">
    <property type="entry name" value="Ribulose-phoshate binding barrel"/>
    <property type="match status" value="1"/>
</dbReference>
<protein>
    <submittedName>
        <fullName evidence="3">Allulose-6-phosphate 3-epimerase</fullName>
    </submittedName>
</protein>
<dbReference type="AlphaFoldDB" id="A0A923RN17"/>
<dbReference type="RefSeq" id="WP_186872624.1">
    <property type="nucleotide sequence ID" value="NZ_JACOOR010000008.1"/>
</dbReference>
<comment type="caution">
    <text evidence="3">The sequence shown here is derived from an EMBL/GenBank/DDBJ whole genome shotgun (WGS) entry which is preliminary data.</text>
</comment>
<dbReference type="GO" id="GO:0016857">
    <property type="term" value="F:racemase and epimerase activity, acting on carbohydrates and derivatives"/>
    <property type="evidence" value="ECO:0007669"/>
    <property type="project" value="InterPro"/>
</dbReference>
<dbReference type="Proteomes" id="UP000649345">
    <property type="component" value="Unassembled WGS sequence"/>
</dbReference>
<dbReference type="PANTHER" id="PTHR11749">
    <property type="entry name" value="RIBULOSE-5-PHOSPHATE-3-EPIMERASE"/>
    <property type="match status" value="1"/>
</dbReference>
<keyword evidence="4" id="KW-1185">Reference proteome</keyword>
<name>A0A923RN17_9FIRM</name>
<evidence type="ECO:0000313" key="3">
    <source>
        <dbReference type="EMBL" id="MBC5660893.1"/>
    </source>
</evidence>
<dbReference type="InterPro" id="IPR011060">
    <property type="entry name" value="RibuloseP-bd_barrel"/>
</dbReference>
<dbReference type="InterPro" id="IPR000056">
    <property type="entry name" value="Ribul_P_3_epim-like"/>
</dbReference>
<evidence type="ECO:0000256" key="2">
    <source>
        <dbReference type="ARBA" id="ARBA00023235"/>
    </source>
</evidence>
<organism evidence="3 4">
    <name type="scientific">Anaerosacchariphilus hominis</name>
    <dbReference type="NCBI Taxonomy" id="2763017"/>
    <lineage>
        <taxon>Bacteria</taxon>
        <taxon>Bacillati</taxon>
        <taxon>Bacillota</taxon>
        <taxon>Clostridia</taxon>
        <taxon>Lachnospirales</taxon>
        <taxon>Lachnospiraceae</taxon>
        <taxon>Anaerosacchariphilus</taxon>
    </lineage>
</organism>
<keyword evidence="1" id="KW-0479">Metal-binding</keyword>